<accession>A0A419SVL4</accession>
<dbReference type="AlphaFoldDB" id="A0A419SVL4"/>
<dbReference type="SUPFAM" id="SSF50952">
    <property type="entry name" value="Soluble quinoprotein glucose dehydrogenase"/>
    <property type="match status" value="1"/>
</dbReference>
<dbReference type="PANTHER" id="PTHR19328">
    <property type="entry name" value="HEDGEHOG-INTERACTING PROTEIN"/>
    <property type="match status" value="1"/>
</dbReference>
<dbReference type="InterPro" id="IPR012938">
    <property type="entry name" value="Glc/Sorbosone_DH"/>
</dbReference>
<dbReference type="EMBL" id="MCIA01000032">
    <property type="protein sequence ID" value="RKD29250.1"/>
    <property type="molecule type" value="Genomic_DNA"/>
</dbReference>
<name>A0A419SVL4_9FIRM</name>
<sequence length="363" mass="39896">MISKNFSTLSYLTTWDWNQNHSLFHIYDLQNPPLQPQIIGEDLSVPWAMEVSEDGRLFITERGGNLRVVEYGMLNPVPVHAFGTPFVSSGEGGLMGLALDSNFLSNGYIYLMYTYGEDGRLFNRVVRMRVEGNAASEEEILLDRIPAGPSHNGGRLKIGPDGYLYITTGDAGDRNLSQDRNSLAGKILRIGTDGSIPSDNPFPGSTVYALGLRNPQGLAWNDNNVLYASDHGDRAHDEINIIQPGGNYGWPLVTGDEEMPESNFIRPVIQSGDTTWAPAGITFVTDGPRKGQLLVATLRGNVLLAITFDETGTQVVQVERLLENDYGRLRDVYEAMDGSVYLSTSNKDGRGLPNPGDDKILRL</sequence>
<gene>
    <name evidence="2" type="ORF">BET01_07785</name>
</gene>
<dbReference type="InterPro" id="IPR011042">
    <property type="entry name" value="6-blade_b-propeller_TolB-like"/>
</dbReference>
<dbReference type="Pfam" id="PF07995">
    <property type="entry name" value="GSDH"/>
    <property type="match status" value="1"/>
</dbReference>
<evidence type="ECO:0000313" key="3">
    <source>
        <dbReference type="Proteomes" id="UP000284277"/>
    </source>
</evidence>
<dbReference type="Gene3D" id="2.120.10.30">
    <property type="entry name" value="TolB, C-terminal domain"/>
    <property type="match status" value="1"/>
</dbReference>
<dbReference type="Proteomes" id="UP000284277">
    <property type="component" value="Unassembled WGS sequence"/>
</dbReference>
<dbReference type="InterPro" id="IPR011041">
    <property type="entry name" value="Quinoprot_gluc/sorb_DH_b-prop"/>
</dbReference>
<comment type="caution">
    <text evidence="2">The sequence shown here is derived from an EMBL/GenBank/DDBJ whole genome shotgun (WGS) entry which is preliminary data.</text>
</comment>
<dbReference type="PANTHER" id="PTHR19328:SF13">
    <property type="entry name" value="HIPL1 PROTEIN"/>
    <property type="match status" value="1"/>
</dbReference>
<dbReference type="OrthoDB" id="9770043at2"/>
<proteinExistence type="predicted"/>
<organism evidence="2 3">
    <name type="scientific">Lacrimispora algidixylanolytica</name>
    <dbReference type="NCBI Taxonomy" id="94868"/>
    <lineage>
        <taxon>Bacteria</taxon>
        <taxon>Bacillati</taxon>
        <taxon>Bacillota</taxon>
        <taxon>Clostridia</taxon>
        <taxon>Lachnospirales</taxon>
        <taxon>Lachnospiraceae</taxon>
        <taxon>Lacrimispora</taxon>
    </lineage>
</organism>
<reference evidence="2 3" key="1">
    <citation type="submission" date="2016-08" db="EMBL/GenBank/DDBJ databases">
        <title>A new outlook on sporulation: Clostridium algidixylanolyticum.</title>
        <authorList>
            <person name="Poppleton D.I."/>
            <person name="Gribaldo S."/>
        </authorList>
    </citation>
    <scope>NUCLEOTIDE SEQUENCE [LARGE SCALE GENOMIC DNA]</scope>
    <source>
        <strain evidence="2 3">SPL73</strain>
    </source>
</reference>
<feature type="domain" description="Glucose/Sorbosone dehydrogenase" evidence="1">
    <location>
        <begin position="43"/>
        <end position="350"/>
    </location>
</feature>
<dbReference type="RefSeq" id="WP_120198084.1">
    <property type="nucleotide sequence ID" value="NZ_MCIA01000032.1"/>
</dbReference>
<protein>
    <submittedName>
        <fullName evidence="2">Glucose sorbosone dehydrogenase</fullName>
    </submittedName>
</protein>
<evidence type="ECO:0000313" key="2">
    <source>
        <dbReference type="EMBL" id="RKD29250.1"/>
    </source>
</evidence>
<evidence type="ECO:0000259" key="1">
    <source>
        <dbReference type="Pfam" id="PF07995"/>
    </source>
</evidence>
<keyword evidence="3" id="KW-1185">Reference proteome</keyword>